<gene>
    <name evidence="1" type="ORF">NCTC11545_02130</name>
</gene>
<sequence>MYKAKGGVFYFFHTQYNVYANALSQDHDKEYFYVYEPNSQKWERFFPDFREFKRAPMPDELRNFLFTIVDYIIPIESGYILITGKNFEGEERSRLVAGTSLVIEAGLTFTVVGKGFYKAGKGVLKAGKNATTAIVKSKKVLKGSAKELEVATEVVVKNAGEIENLINKALIQELKEKGVKFTEENLKFITKT</sequence>
<dbReference type="Proteomes" id="UP000250169">
    <property type="component" value="Unassembled WGS sequence"/>
</dbReference>
<evidence type="ECO:0000313" key="1">
    <source>
        <dbReference type="EMBL" id="SQA94927.1"/>
    </source>
</evidence>
<reference evidence="1 2" key="1">
    <citation type="submission" date="2018-06" db="EMBL/GenBank/DDBJ databases">
        <authorList>
            <consortium name="Pathogen Informatics"/>
            <person name="Doyle S."/>
        </authorList>
    </citation>
    <scope>NUCLEOTIDE SEQUENCE [LARGE SCALE GENOMIC DNA]</scope>
    <source>
        <strain evidence="1 2">NCTC11545</strain>
    </source>
</reference>
<evidence type="ECO:0000313" key="2">
    <source>
        <dbReference type="Proteomes" id="UP000250169"/>
    </source>
</evidence>
<organism evidence="1 2">
    <name type="scientific">Capnocytophaga ochracea</name>
    <dbReference type="NCBI Taxonomy" id="1018"/>
    <lineage>
        <taxon>Bacteria</taxon>
        <taxon>Pseudomonadati</taxon>
        <taxon>Bacteroidota</taxon>
        <taxon>Flavobacteriia</taxon>
        <taxon>Flavobacteriales</taxon>
        <taxon>Flavobacteriaceae</taxon>
        <taxon>Capnocytophaga</taxon>
    </lineage>
</organism>
<proteinExistence type="predicted"/>
<name>A0A2X2SXB8_CAPOC</name>
<protein>
    <submittedName>
        <fullName evidence="1">Uncharacterized protein</fullName>
    </submittedName>
</protein>
<accession>A0A2X2SXB8</accession>
<dbReference type="EMBL" id="UAVS01000008">
    <property type="protein sequence ID" value="SQA94927.1"/>
    <property type="molecule type" value="Genomic_DNA"/>
</dbReference>
<dbReference type="RefSeq" id="WP_111973169.1">
    <property type="nucleotide sequence ID" value="NZ_UAVS01000008.1"/>
</dbReference>
<dbReference type="AlphaFoldDB" id="A0A2X2SXB8"/>